<dbReference type="SMART" id="SM00421">
    <property type="entry name" value="HTH_LUXR"/>
    <property type="match status" value="1"/>
</dbReference>
<feature type="domain" description="HTH luxR-type" evidence="4">
    <location>
        <begin position="559"/>
        <end position="624"/>
    </location>
</feature>
<keyword evidence="6" id="KW-1185">Reference proteome</keyword>
<accession>A0ABV1WF93</accession>
<dbReference type="PANTHER" id="PTHR43214:SF24">
    <property type="entry name" value="TRANSCRIPTIONAL REGULATORY PROTEIN NARL-RELATED"/>
    <property type="match status" value="1"/>
</dbReference>
<protein>
    <submittedName>
        <fullName evidence="5">LuxR C-terminal-related transcriptional regulator</fullName>
    </submittedName>
</protein>
<evidence type="ECO:0000256" key="3">
    <source>
        <dbReference type="ARBA" id="ARBA00023163"/>
    </source>
</evidence>
<dbReference type="Gene3D" id="1.10.10.10">
    <property type="entry name" value="Winged helix-like DNA-binding domain superfamily/Winged helix DNA-binding domain"/>
    <property type="match status" value="1"/>
</dbReference>
<evidence type="ECO:0000313" key="6">
    <source>
        <dbReference type="Proteomes" id="UP001458415"/>
    </source>
</evidence>
<gene>
    <name evidence="5" type="ORF">ABT317_39400</name>
</gene>
<dbReference type="InterPro" id="IPR039420">
    <property type="entry name" value="WalR-like"/>
</dbReference>
<feature type="non-terminal residue" evidence="5">
    <location>
        <position position="1"/>
    </location>
</feature>
<dbReference type="InterPro" id="IPR016032">
    <property type="entry name" value="Sig_transdc_resp-reg_C-effctor"/>
</dbReference>
<evidence type="ECO:0000256" key="1">
    <source>
        <dbReference type="ARBA" id="ARBA00023015"/>
    </source>
</evidence>
<dbReference type="InterPro" id="IPR036388">
    <property type="entry name" value="WH-like_DNA-bd_sf"/>
</dbReference>
<name>A0ABV1WF93_9ACTN</name>
<dbReference type="PROSITE" id="PS50043">
    <property type="entry name" value="HTH_LUXR_2"/>
    <property type="match status" value="1"/>
</dbReference>
<evidence type="ECO:0000256" key="2">
    <source>
        <dbReference type="ARBA" id="ARBA00023125"/>
    </source>
</evidence>
<keyword evidence="1" id="KW-0805">Transcription regulation</keyword>
<dbReference type="SUPFAM" id="SSF48452">
    <property type="entry name" value="TPR-like"/>
    <property type="match status" value="2"/>
</dbReference>
<dbReference type="InterPro" id="IPR000792">
    <property type="entry name" value="Tscrpt_reg_LuxR_C"/>
</dbReference>
<dbReference type="Proteomes" id="UP001458415">
    <property type="component" value="Unassembled WGS sequence"/>
</dbReference>
<reference evidence="5 6" key="1">
    <citation type="submission" date="2024-06" db="EMBL/GenBank/DDBJ databases">
        <title>The Natural Products Discovery Center: Release of the First 8490 Sequenced Strains for Exploring Actinobacteria Biosynthetic Diversity.</title>
        <authorList>
            <person name="Kalkreuter E."/>
            <person name="Kautsar S.A."/>
            <person name="Yang D."/>
            <person name="Bader C.D."/>
            <person name="Teijaro C.N."/>
            <person name="Fluegel L."/>
            <person name="Davis C.M."/>
            <person name="Simpson J.R."/>
            <person name="Lauterbach L."/>
            <person name="Steele A.D."/>
            <person name="Gui C."/>
            <person name="Meng S."/>
            <person name="Li G."/>
            <person name="Viehrig K."/>
            <person name="Ye F."/>
            <person name="Su P."/>
            <person name="Kiefer A.F."/>
            <person name="Nichols A."/>
            <person name="Cepeda A.J."/>
            <person name="Yan W."/>
            <person name="Fan B."/>
            <person name="Jiang Y."/>
            <person name="Adhikari A."/>
            <person name="Zheng C.-J."/>
            <person name="Schuster L."/>
            <person name="Cowan T.M."/>
            <person name="Smanski M.J."/>
            <person name="Chevrette M.G."/>
            <person name="De Carvalho L.P.S."/>
            <person name="Shen B."/>
        </authorList>
    </citation>
    <scope>NUCLEOTIDE SEQUENCE [LARGE SCALE GENOMIC DNA]</scope>
    <source>
        <strain evidence="5 6">NPDC000634</strain>
    </source>
</reference>
<dbReference type="PANTHER" id="PTHR43214">
    <property type="entry name" value="TWO-COMPONENT RESPONSE REGULATOR"/>
    <property type="match status" value="1"/>
</dbReference>
<proteinExistence type="predicted"/>
<organism evidence="5 6">
    <name type="scientific">Streptomyces carpinensis</name>
    <dbReference type="NCBI Taxonomy" id="66369"/>
    <lineage>
        <taxon>Bacteria</taxon>
        <taxon>Bacillati</taxon>
        <taxon>Actinomycetota</taxon>
        <taxon>Actinomycetes</taxon>
        <taxon>Kitasatosporales</taxon>
        <taxon>Streptomycetaceae</taxon>
        <taxon>Streptomyces</taxon>
    </lineage>
</organism>
<dbReference type="Gene3D" id="1.25.40.10">
    <property type="entry name" value="Tetratricopeptide repeat domain"/>
    <property type="match status" value="2"/>
</dbReference>
<dbReference type="CDD" id="cd06170">
    <property type="entry name" value="LuxR_C_like"/>
    <property type="match status" value="1"/>
</dbReference>
<sequence>ALDAGLLAAEGDRLAFRHDLVRRAVYDDLPQPVRSALHREAGEVLSAAGAPSAEVIRHVVLGGGPLDPEAMRTLGKVVRDIGATVPEAGADLALDAADRLPPHDPRRVELLTEAAHQLVGTRRVNEALRLVNAMLSDDLTPVHEAALRLVAAEIHQATGADATALTHTRAALALPDLPDDLRTQLLKTQGSVLVAMGEPAQAEATSSALIEAAYRSQDTAMVVSAMVFQSQVAFYRGRLSLALEFAEQATRRSDAEPNTLRLRPPRVPALWLATVLTATDRLDDAERCLGDGQRQAETLGLGWSLPYWHVHRACALLERGALDDAVVEAEACLAVAEELEVVRAVPPARSVLADVAVRQGDLSRARAQLGAARSTVSFEHLPYGPWLTLAEAALLDAENRCEEAAELTRRFGAGPQWLLAVPPGHWPRLVRFALRGGEHKAAEAVQRVVEHILGEDSGQTVVRAVHAHVRGLVEGRPELLEEAVGLYQQGPRPLALADAHEDLGDALGRHGTVPAAVAHLREAQSLLHRCGAARDQDRLRHSMTRLGVRAPGGTRRSASTSGWESLSESELRVIPLVAEGLTNRAIAERLFLSVHTVNTHLRHVFAKLGINSRVELTRFLMEREAAGAPQP</sequence>
<dbReference type="EMBL" id="JBEPCU010001170">
    <property type="protein sequence ID" value="MER6982871.1"/>
    <property type="molecule type" value="Genomic_DNA"/>
</dbReference>
<evidence type="ECO:0000313" key="5">
    <source>
        <dbReference type="EMBL" id="MER6982871.1"/>
    </source>
</evidence>
<comment type="caution">
    <text evidence="5">The sequence shown here is derived from an EMBL/GenBank/DDBJ whole genome shotgun (WGS) entry which is preliminary data.</text>
</comment>
<dbReference type="SUPFAM" id="SSF46894">
    <property type="entry name" value="C-terminal effector domain of the bipartite response regulators"/>
    <property type="match status" value="1"/>
</dbReference>
<keyword evidence="3" id="KW-0804">Transcription</keyword>
<keyword evidence="2" id="KW-0238">DNA-binding</keyword>
<dbReference type="PRINTS" id="PR00038">
    <property type="entry name" value="HTHLUXR"/>
</dbReference>
<dbReference type="PROSITE" id="PS00622">
    <property type="entry name" value="HTH_LUXR_1"/>
    <property type="match status" value="1"/>
</dbReference>
<dbReference type="InterPro" id="IPR011990">
    <property type="entry name" value="TPR-like_helical_dom_sf"/>
</dbReference>
<dbReference type="Pfam" id="PF00196">
    <property type="entry name" value="GerE"/>
    <property type="match status" value="1"/>
</dbReference>
<evidence type="ECO:0000259" key="4">
    <source>
        <dbReference type="PROSITE" id="PS50043"/>
    </source>
</evidence>